<dbReference type="GO" id="GO:0005524">
    <property type="term" value="F:ATP binding"/>
    <property type="evidence" value="ECO:0007669"/>
    <property type="project" value="UniProtKB-KW"/>
</dbReference>
<keyword evidence="4 6" id="KW-0067">ATP-binding</keyword>
<protein>
    <submittedName>
        <fullName evidence="6">ABC transporter ATP-binding protein</fullName>
    </submittedName>
</protein>
<feature type="domain" description="ABC transporter" evidence="5">
    <location>
        <begin position="2"/>
        <end position="231"/>
    </location>
</feature>
<dbReference type="RefSeq" id="WP_344800419.1">
    <property type="nucleotide sequence ID" value="NZ_BAABBN010000015.1"/>
</dbReference>
<gene>
    <name evidence="6" type="ORF">GCM10022277_39990</name>
</gene>
<dbReference type="EMBL" id="BAABBN010000015">
    <property type="protein sequence ID" value="GAA3940010.1"/>
    <property type="molecule type" value="Genomic_DNA"/>
</dbReference>
<dbReference type="InterPro" id="IPR003593">
    <property type="entry name" value="AAA+_ATPase"/>
</dbReference>
<dbReference type="SUPFAM" id="SSF52540">
    <property type="entry name" value="P-loop containing nucleoside triphosphate hydrolases"/>
    <property type="match status" value="1"/>
</dbReference>
<evidence type="ECO:0000256" key="4">
    <source>
        <dbReference type="ARBA" id="ARBA00022840"/>
    </source>
</evidence>
<dbReference type="InterPro" id="IPR027417">
    <property type="entry name" value="P-loop_NTPase"/>
</dbReference>
<dbReference type="InterPro" id="IPR003439">
    <property type="entry name" value="ABC_transporter-like_ATP-bd"/>
</dbReference>
<dbReference type="PANTHER" id="PTHR43335">
    <property type="entry name" value="ABC TRANSPORTER, ATP-BINDING PROTEIN"/>
    <property type="match status" value="1"/>
</dbReference>
<dbReference type="Gene3D" id="3.40.50.300">
    <property type="entry name" value="P-loop containing nucleotide triphosphate hydrolases"/>
    <property type="match status" value="1"/>
</dbReference>
<evidence type="ECO:0000313" key="6">
    <source>
        <dbReference type="EMBL" id="GAA3940010.1"/>
    </source>
</evidence>
<dbReference type="PROSITE" id="PS50893">
    <property type="entry name" value="ABC_TRANSPORTER_2"/>
    <property type="match status" value="1"/>
</dbReference>
<dbReference type="Pfam" id="PF00005">
    <property type="entry name" value="ABC_tran"/>
    <property type="match status" value="1"/>
</dbReference>
<sequence length="305" mass="33367">MITVKQLTKAFGTFTAVNNLSFEVKPGEVLGFLGPNGAGKSTTMKMITGFLAPSAGTVNIDGHDIVKDTIAAQRLIGYLPEGAPSYGEMTVESFLQFIAEVRGFKGEEAKRRIETSIQKVELESVRLQPIETLSKGFKRRVGLAQAVLHDPKILILDEPTDGLDPNQKQHVRELIQNLSKDKIVIISTHILEEVTAVCTRAMIIAQGTKVADGTPAELQAMSRYHNAVSLRFNDAVDTELLSAIEGVAEVLNEGDWLTLIPDNATGLLSRVNQALEASNLHAEEIFVERGRLDDVFRTMTREGTQ</sequence>
<evidence type="ECO:0000259" key="5">
    <source>
        <dbReference type="PROSITE" id="PS50893"/>
    </source>
</evidence>
<evidence type="ECO:0000256" key="2">
    <source>
        <dbReference type="ARBA" id="ARBA00022448"/>
    </source>
</evidence>
<evidence type="ECO:0000256" key="3">
    <source>
        <dbReference type="ARBA" id="ARBA00022741"/>
    </source>
</evidence>
<reference evidence="7" key="1">
    <citation type="journal article" date="2019" name="Int. J. Syst. Evol. Microbiol.">
        <title>The Global Catalogue of Microorganisms (GCM) 10K type strain sequencing project: providing services to taxonomists for standard genome sequencing and annotation.</title>
        <authorList>
            <consortium name="The Broad Institute Genomics Platform"/>
            <consortium name="The Broad Institute Genome Sequencing Center for Infectious Disease"/>
            <person name="Wu L."/>
            <person name="Ma J."/>
        </authorList>
    </citation>
    <scope>NUCLEOTIDE SEQUENCE [LARGE SCALE GENOMIC DNA]</scope>
    <source>
        <strain evidence="7">JCM 17551</strain>
    </source>
</reference>
<dbReference type="PANTHER" id="PTHR43335:SF4">
    <property type="entry name" value="ABC TRANSPORTER, ATP-BINDING PROTEIN"/>
    <property type="match status" value="1"/>
</dbReference>
<keyword evidence="7" id="KW-1185">Reference proteome</keyword>
<dbReference type="CDD" id="cd03230">
    <property type="entry name" value="ABC_DR_subfamily_A"/>
    <property type="match status" value="1"/>
</dbReference>
<keyword evidence="2" id="KW-0813">Transport</keyword>
<proteinExistence type="inferred from homology"/>
<dbReference type="Proteomes" id="UP001501565">
    <property type="component" value="Unassembled WGS sequence"/>
</dbReference>
<dbReference type="SMART" id="SM00382">
    <property type="entry name" value="AAA"/>
    <property type="match status" value="1"/>
</dbReference>
<evidence type="ECO:0000256" key="1">
    <source>
        <dbReference type="ARBA" id="ARBA00005417"/>
    </source>
</evidence>
<comment type="caution">
    <text evidence="6">The sequence shown here is derived from an EMBL/GenBank/DDBJ whole genome shotgun (WGS) entry which is preliminary data.</text>
</comment>
<comment type="similarity">
    <text evidence="1">Belongs to the ABC transporter superfamily.</text>
</comment>
<accession>A0ABP7N8U0</accession>
<name>A0ABP7N8U0_9GAMM</name>
<evidence type="ECO:0000313" key="7">
    <source>
        <dbReference type="Proteomes" id="UP001501565"/>
    </source>
</evidence>
<keyword evidence="3" id="KW-0547">Nucleotide-binding</keyword>
<organism evidence="6 7">
    <name type="scientific">Litoribacillus peritrichatus</name>
    <dbReference type="NCBI Taxonomy" id="718191"/>
    <lineage>
        <taxon>Bacteria</taxon>
        <taxon>Pseudomonadati</taxon>
        <taxon>Pseudomonadota</taxon>
        <taxon>Gammaproteobacteria</taxon>
        <taxon>Oceanospirillales</taxon>
        <taxon>Oceanospirillaceae</taxon>
        <taxon>Litoribacillus</taxon>
    </lineage>
</organism>